<feature type="transmembrane region" description="Helical" evidence="1">
    <location>
        <begin position="143"/>
        <end position="166"/>
    </location>
</feature>
<feature type="transmembrane region" description="Helical" evidence="1">
    <location>
        <begin position="39"/>
        <end position="61"/>
    </location>
</feature>
<dbReference type="InterPro" id="IPR007404">
    <property type="entry name" value="YdjM-like"/>
</dbReference>
<proteinExistence type="predicted"/>
<dbReference type="Proteomes" id="UP000184522">
    <property type="component" value="Unassembled WGS sequence"/>
</dbReference>
<dbReference type="InterPro" id="IPR053170">
    <property type="entry name" value="Transcription_regulator"/>
</dbReference>
<keyword evidence="1" id="KW-1133">Transmembrane helix</keyword>
<dbReference type="PANTHER" id="PTHR40031:SF1">
    <property type="entry name" value="MEMBRANE-BOUND METAL-DEPENDENT HYDROLASE"/>
    <property type="match status" value="1"/>
</dbReference>
<accession>A0A1M5T5C2</accession>
<dbReference type="STRING" id="1089305.SAMN05444148_2064"/>
<organism evidence="2 3">
    <name type="scientific">Winogradskyella jejuensis</name>
    <dbReference type="NCBI Taxonomy" id="1089305"/>
    <lineage>
        <taxon>Bacteria</taxon>
        <taxon>Pseudomonadati</taxon>
        <taxon>Bacteroidota</taxon>
        <taxon>Flavobacteriia</taxon>
        <taxon>Flavobacteriales</taxon>
        <taxon>Flavobacteriaceae</taxon>
        <taxon>Winogradskyella</taxon>
    </lineage>
</organism>
<evidence type="ECO:0000313" key="2">
    <source>
        <dbReference type="EMBL" id="SHH45896.1"/>
    </source>
</evidence>
<dbReference type="Pfam" id="PF04307">
    <property type="entry name" value="YdjM"/>
    <property type="match status" value="1"/>
</dbReference>
<keyword evidence="1" id="KW-0472">Membrane</keyword>
<dbReference type="PANTHER" id="PTHR40031">
    <property type="entry name" value="HYPOTHETICAL MEMBRANE SPANNING PROTEIN"/>
    <property type="match status" value="1"/>
</dbReference>
<name>A0A1M5T5C2_9FLAO</name>
<keyword evidence="3" id="KW-1185">Reference proteome</keyword>
<feature type="transmembrane region" description="Helical" evidence="1">
    <location>
        <begin position="178"/>
        <end position="196"/>
    </location>
</feature>
<protein>
    <submittedName>
        <fullName evidence="2">Inner membrane protein</fullName>
    </submittedName>
</protein>
<keyword evidence="1" id="KW-0812">Transmembrane</keyword>
<evidence type="ECO:0000313" key="3">
    <source>
        <dbReference type="Proteomes" id="UP000184522"/>
    </source>
</evidence>
<gene>
    <name evidence="2" type="ORF">SAMN05444148_2064</name>
</gene>
<sequence length="357" mass="41145">MQIDLVAYFYCHYMDSLTQIVLGAACGEAVLGKKIGNKALLFGAIGGTIPDLDVFVGALLHSNEIQAMAFHRGFMHSILFSILGAFAFGWLIHKLYDKGKRLNTTSQKDWILLFFWSLFTHPILDCFTPYGTQLFSPFSDYRVAFNTISVADPLYTIPFLISLIVLMFFKRTKTKRKLWLCIGVIVSSAYMTLTVFNKYYVNSVYRTSLESNSIDFRRFQTQPTIFNNILWYGVAENDTEYYVGFYSLLDNKKVITDWAKIEKQHHLIPMSDEDLSTLAWFSDGYYGIRPSENSDEFIYSDLRYPLLNPDDAKTSLFTFRVFNNNGRWDLKNNRPEINEDASFSSVFGPMIERLKGK</sequence>
<dbReference type="AlphaFoldDB" id="A0A1M5T5C2"/>
<dbReference type="EMBL" id="FQWS01000002">
    <property type="protein sequence ID" value="SHH45896.1"/>
    <property type="molecule type" value="Genomic_DNA"/>
</dbReference>
<reference evidence="3" key="1">
    <citation type="submission" date="2016-11" db="EMBL/GenBank/DDBJ databases">
        <authorList>
            <person name="Varghese N."/>
            <person name="Submissions S."/>
        </authorList>
    </citation>
    <scope>NUCLEOTIDE SEQUENCE [LARGE SCALE GENOMIC DNA]</scope>
    <source>
        <strain evidence="3">DSM 25330</strain>
    </source>
</reference>
<evidence type="ECO:0000256" key="1">
    <source>
        <dbReference type="SAM" id="Phobius"/>
    </source>
</evidence>
<feature type="transmembrane region" description="Helical" evidence="1">
    <location>
        <begin position="73"/>
        <end position="92"/>
    </location>
</feature>
<feature type="transmembrane region" description="Helical" evidence="1">
    <location>
        <begin position="112"/>
        <end position="131"/>
    </location>
</feature>